<name>A0ABU8RIK3_9ACTN</name>
<dbReference type="SUPFAM" id="SSF48452">
    <property type="entry name" value="TPR-like"/>
    <property type="match status" value="1"/>
</dbReference>
<dbReference type="InterPro" id="IPR036249">
    <property type="entry name" value="Thioredoxin-like_sf"/>
</dbReference>
<dbReference type="Gene3D" id="3.40.30.10">
    <property type="entry name" value="Glutaredoxin"/>
    <property type="match status" value="1"/>
</dbReference>
<proteinExistence type="inferred from homology"/>
<dbReference type="InterPro" id="IPR011990">
    <property type="entry name" value="TPR-like_helical_dom_sf"/>
</dbReference>
<evidence type="ECO:0000313" key="6">
    <source>
        <dbReference type="Proteomes" id="UP001387100"/>
    </source>
</evidence>
<keyword evidence="2" id="KW-0676">Redox-active center</keyword>
<comment type="similarity">
    <text evidence="1">Belongs to the thioredoxin family.</text>
</comment>
<sequence>MSQRTSGPGGPSGPGGTAGLNLRGAVDLSGLGRPPQQPPAPPTGDAAGVVVTVTEESFQRVVEQSTSVPVVIALSSPRAQGADDLTAVLRRLAVQDAGRWLLGEVDADTSPRIAQAFQVETVPSVLAVVGGQPVPLFQGVLPEEQVRQYVDALLDLAQRQGVTGRLDVGGGEEEPQGEPEEPPLPPLHAEAFDAIERDDLDAAADAYRRALAEAPADEDARIGLAQVELLRRSRGADLQQARDAAAADPADVDAAMLVADLDVLGGHVEDAFARLVQAVRATSGDDRERVRARLVELFEVVGAADPRVTTARRALASALF</sequence>
<evidence type="ECO:0000259" key="4">
    <source>
        <dbReference type="Pfam" id="PF00085"/>
    </source>
</evidence>
<reference evidence="5 6" key="1">
    <citation type="journal article" date="2017" name="Int. J. Syst. Evol. Microbiol.">
        <title>Pseudokineococcus basanitobsidens sp. nov., isolated from volcanic rock.</title>
        <authorList>
            <person name="Lee D.W."/>
            <person name="Park M.Y."/>
            <person name="Kim J.J."/>
            <person name="Kim B.S."/>
        </authorList>
    </citation>
    <scope>NUCLEOTIDE SEQUENCE [LARGE SCALE GENOMIC DNA]</scope>
    <source>
        <strain evidence="5 6">DSM 103726</strain>
    </source>
</reference>
<feature type="domain" description="Thioredoxin" evidence="4">
    <location>
        <begin position="50"/>
        <end position="151"/>
    </location>
</feature>
<feature type="region of interest" description="Disordered" evidence="3">
    <location>
        <begin position="165"/>
        <end position="186"/>
    </location>
</feature>
<dbReference type="Pfam" id="PF14561">
    <property type="entry name" value="TPR_20"/>
    <property type="match status" value="1"/>
</dbReference>
<dbReference type="EMBL" id="JBBIAA010000004">
    <property type="protein sequence ID" value="MEJ5944836.1"/>
    <property type="molecule type" value="Genomic_DNA"/>
</dbReference>
<dbReference type="RefSeq" id="WP_339574218.1">
    <property type="nucleotide sequence ID" value="NZ_JBBIAA010000004.1"/>
</dbReference>
<dbReference type="Proteomes" id="UP001387100">
    <property type="component" value="Unassembled WGS sequence"/>
</dbReference>
<evidence type="ECO:0000256" key="1">
    <source>
        <dbReference type="ARBA" id="ARBA00008987"/>
    </source>
</evidence>
<gene>
    <name evidence="5" type="ORF">WDZ17_05950</name>
</gene>
<dbReference type="Gene3D" id="1.25.40.10">
    <property type="entry name" value="Tetratricopeptide repeat domain"/>
    <property type="match status" value="1"/>
</dbReference>
<dbReference type="CDD" id="cd02956">
    <property type="entry name" value="ybbN"/>
    <property type="match status" value="1"/>
</dbReference>
<dbReference type="InterPro" id="IPR013766">
    <property type="entry name" value="Thioredoxin_domain"/>
</dbReference>
<evidence type="ECO:0000256" key="2">
    <source>
        <dbReference type="ARBA" id="ARBA00023284"/>
    </source>
</evidence>
<evidence type="ECO:0000313" key="5">
    <source>
        <dbReference type="EMBL" id="MEJ5944836.1"/>
    </source>
</evidence>
<evidence type="ECO:0000256" key="3">
    <source>
        <dbReference type="SAM" id="MobiDB-lite"/>
    </source>
</evidence>
<feature type="compositionally biased region" description="Acidic residues" evidence="3">
    <location>
        <begin position="170"/>
        <end position="181"/>
    </location>
</feature>
<dbReference type="PANTHER" id="PTHR45663:SF11">
    <property type="entry name" value="GEO12009P1"/>
    <property type="match status" value="1"/>
</dbReference>
<feature type="compositionally biased region" description="Gly residues" evidence="3">
    <location>
        <begin position="7"/>
        <end position="18"/>
    </location>
</feature>
<keyword evidence="6" id="KW-1185">Reference proteome</keyword>
<dbReference type="SUPFAM" id="SSF52833">
    <property type="entry name" value="Thioredoxin-like"/>
    <property type="match status" value="1"/>
</dbReference>
<organism evidence="5 6">
    <name type="scientific">Pseudokineococcus basanitobsidens</name>
    <dbReference type="NCBI Taxonomy" id="1926649"/>
    <lineage>
        <taxon>Bacteria</taxon>
        <taxon>Bacillati</taxon>
        <taxon>Actinomycetota</taxon>
        <taxon>Actinomycetes</taxon>
        <taxon>Kineosporiales</taxon>
        <taxon>Kineosporiaceae</taxon>
        <taxon>Pseudokineococcus</taxon>
    </lineage>
</organism>
<accession>A0ABU8RIK3</accession>
<dbReference type="Pfam" id="PF00085">
    <property type="entry name" value="Thioredoxin"/>
    <property type="match status" value="1"/>
</dbReference>
<feature type="region of interest" description="Disordered" evidence="3">
    <location>
        <begin position="1"/>
        <end position="48"/>
    </location>
</feature>
<comment type="caution">
    <text evidence="5">The sequence shown here is derived from an EMBL/GenBank/DDBJ whole genome shotgun (WGS) entry which is preliminary data.</text>
</comment>
<dbReference type="PANTHER" id="PTHR45663">
    <property type="entry name" value="GEO12009P1"/>
    <property type="match status" value="1"/>
</dbReference>
<protein>
    <submittedName>
        <fullName evidence="5">Tetratricopeptide repeat protein</fullName>
    </submittedName>
</protein>